<organism evidence="1 2">
    <name type="scientific">Thelephora ganbajun</name>
    <name type="common">Ganba fungus</name>
    <dbReference type="NCBI Taxonomy" id="370292"/>
    <lineage>
        <taxon>Eukaryota</taxon>
        <taxon>Fungi</taxon>
        <taxon>Dikarya</taxon>
        <taxon>Basidiomycota</taxon>
        <taxon>Agaricomycotina</taxon>
        <taxon>Agaricomycetes</taxon>
        <taxon>Thelephorales</taxon>
        <taxon>Thelephoraceae</taxon>
        <taxon>Thelephora</taxon>
    </lineage>
</organism>
<gene>
    <name evidence="1" type="ORF">BDM02DRAFT_3115829</name>
</gene>
<comment type="caution">
    <text evidence="1">The sequence shown here is derived from an EMBL/GenBank/DDBJ whole genome shotgun (WGS) entry which is preliminary data.</text>
</comment>
<reference evidence="1" key="1">
    <citation type="submission" date="2019-10" db="EMBL/GenBank/DDBJ databases">
        <authorList>
            <consortium name="DOE Joint Genome Institute"/>
            <person name="Kuo A."/>
            <person name="Miyauchi S."/>
            <person name="Kiss E."/>
            <person name="Drula E."/>
            <person name="Kohler A."/>
            <person name="Sanchez-Garcia M."/>
            <person name="Andreopoulos B."/>
            <person name="Barry K.W."/>
            <person name="Bonito G."/>
            <person name="Buee M."/>
            <person name="Carver A."/>
            <person name="Chen C."/>
            <person name="Cichocki N."/>
            <person name="Clum A."/>
            <person name="Culley D."/>
            <person name="Crous P.W."/>
            <person name="Fauchery L."/>
            <person name="Girlanda M."/>
            <person name="Hayes R."/>
            <person name="Keri Z."/>
            <person name="Labutti K."/>
            <person name="Lipzen A."/>
            <person name="Lombard V."/>
            <person name="Magnuson J."/>
            <person name="Maillard F."/>
            <person name="Morin E."/>
            <person name="Murat C."/>
            <person name="Nolan M."/>
            <person name="Ohm R."/>
            <person name="Pangilinan J."/>
            <person name="Pereira M."/>
            <person name="Perotto S."/>
            <person name="Peter M."/>
            <person name="Riley R."/>
            <person name="Sitrit Y."/>
            <person name="Stielow B."/>
            <person name="Szollosi G."/>
            <person name="Zifcakova L."/>
            <person name="Stursova M."/>
            <person name="Spatafora J.W."/>
            <person name="Tedersoo L."/>
            <person name="Vaario L.-M."/>
            <person name="Yamada A."/>
            <person name="Yan M."/>
            <person name="Wang P."/>
            <person name="Xu J."/>
            <person name="Bruns T."/>
            <person name="Baldrian P."/>
            <person name="Vilgalys R."/>
            <person name="Henrissat B."/>
            <person name="Grigoriev I.V."/>
            <person name="Hibbett D."/>
            <person name="Nagy L.G."/>
            <person name="Martin F.M."/>
        </authorList>
    </citation>
    <scope>NUCLEOTIDE SEQUENCE</scope>
    <source>
        <strain evidence="1">P2</strain>
    </source>
</reference>
<proteinExistence type="predicted"/>
<name>A0ACB6ZF46_THEGA</name>
<dbReference type="Proteomes" id="UP000886501">
    <property type="component" value="Unassembled WGS sequence"/>
</dbReference>
<evidence type="ECO:0000313" key="1">
    <source>
        <dbReference type="EMBL" id="KAF9648189.1"/>
    </source>
</evidence>
<reference evidence="1" key="2">
    <citation type="journal article" date="2020" name="Nat. Commun.">
        <title>Large-scale genome sequencing of mycorrhizal fungi provides insights into the early evolution of symbiotic traits.</title>
        <authorList>
            <person name="Miyauchi S."/>
            <person name="Kiss E."/>
            <person name="Kuo A."/>
            <person name="Drula E."/>
            <person name="Kohler A."/>
            <person name="Sanchez-Garcia M."/>
            <person name="Morin E."/>
            <person name="Andreopoulos B."/>
            <person name="Barry K.W."/>
            <person name="Bonito G."/>
            <person name="Buee M."/>
            <person name="Carver A."/>
            <person name="Chen C."/>
            <person name="Cichocki N."/>
            <person name="Clum A."/>
            <person name="Culley D."/>
            <person name="Crous P.W."/>
            <person name="Fauchery L."/>
            <person name="Girlanda M."/>
            <person name="Hayes R.D."/>
            <person name="Keri Z."/>
            <person name="LaButti K."/>
            <person name="Lipzen A."/>
            <person name="Lombard V."/>
            <person name="Magnuson J."/>
            <person name="Maillard F."/>
            <person name="Murat C."/>
            <person name="Nolan M."/>
            <person name="Ohm R.A."/>
            <person name="Pangilinan J."/>
            <person name="Pereira M.F."/>
            <person name="Perotto S."/>
            <person name="Peter M."/>
            <person name="Pfister S."/>
            <person name="Riley R."/>
            <person name="Sitrit Y."/>
            <person name="Stielow J.B."/>
            <person name="Szollosi G."/>
            <person name="Zifcakova L."/>
            <person name="Stursova M."/>
            <person name="Spatafora J.W."/>
            <person name="Tedersoo L."/>
            <person name="Vaario L.M."/>
            <person name="Yamada A."/>
            <person name="Yan M."/>
            <person name="Wang P."/>
            <person name="Xu J."/>
            <person name="Bruns T."/>
            <person name="Baldrian P."/>
            <person name="Vilgalys R."/>
            <person name="Dunand C."/>
            <person name="Henrissat B."/>
            <person name="Grigoriev I.V."/>
            <person name="Hibbett D."/>
            <person name="Nagy L.G."/>
            <person name="Martin F.M."/>
        </authorList>
    </citation>
    <scope>NUCLEOTIDE SEQUENCE</scope>
    <source>
        <strain evidence="1">P2</strain>
    </source>
</reference>
<evidence type="ECO:0000313" key="2">
    <source>
        <dbReference type="Proteomes" id="UP000886501"/>
    </source>
</evidence>
<keyword evidence="2" id="KW-1185">Reference proteome</keyword>
<accession>A0ACB6ZF46</accession>
<dbReference type="EMBL" id="MU118018">
    <property type="protein sequence ID" value="KAF9648189.1"/>
    <property type="molecule type" value="Genomic_DNA"/>
</dbReference>
<protein>
    <submittedName>
        <fullName evidence="1">Uncharacterized protein</fullName>
    </submittedName>
</protein>
<sequence>MPEPVPLELVDMIIDHVGSGHRRVRRPPPKEDCTCKSATITYQTLKNCALVAKSWTCRSHKNLFKGIMFTVDEEEGIHDLILPPEALLKFVKSLAIHVTPENRDRGSITSHLLSMFSVCPLESLQIEGGLLPLNRRLALRACFGAISGELLDLTFRFCFFEPEPLRDILAIQNTKANITFLGCDQDHPDDLARNDIHWPLVSHNEDRTLCVMGGEEKPSEEFLIDLSELSDATQYLIDASAGVVSFLKLNVISNMSSTLPHGSSFPCHPLTFSLVYLSELVLNMKGSYSCIIETPGIVLATLLEANCTGLSRITVEVEDSQEQFLTESRRESVDSWNNLDRTLATLAQRSTNARGKKLIFVLEVTCMDDTIHRVKKWLPRLLPRFNEDGSLHVHDGEDDDCDFDDYDVEDGKACMGRAVLKEYEYESESDEKVEECDATKRGGGNKEDHGSEGAMGSKEESDEGNEADDEDEERSEENEEDE</sequence>